<dbReference type="EMBL" id="JSAN01000016">
    <property type="protein sequence ID" value="KIC74020.1"/>
    <property type="molecule type" value="Genomic_DNA"/>
</dbReference>
<sequence>MVGSCQSTYKAMTQGSNRFQFLDGLRGIAALWVVLLHFHTLINERSTNQFSWVLNQILPHGHIGVNIFFVLSGFVIAYSIRQKIITFPFIARFFIRRSIRLDPPYWAALLILTGLILAGPFFFQRGIEYVPSYQHLFLNAFYIHNFFELKSILPVAWTLALEFQFYFVFVFLLKSVQSLNIQMNHSEFNYSTKYATGLFWFLFILSLMQVSHIELFFELPGFFLPFWYSFFIGSLLCWAMLSLVSEFQLFLFFTAMLLFYVIGKNEDILITSAVALFIQLCIKKNKLHSYLSSYPFQYLGKISYSLYLTHWCVGTKLISLISYALNTGINEIPASILLIMGTLPSLAVAHIFYHYIEQPCLHWSRKIKFETIFPLQNFRTTKEKQGP</sequence>
<dbReference type="Pfam" id="PF01757">
    <property type="entry name" value="Acyl_transf_3"/>
    <property type="match status" value="1"/>
</dbReference>
<feature type="transmembrane region" description="Helical" evidence="1">
    <location>
        <begin position="105"/>
        <end position="123"/>
    </location>
</feature>
<feature type="transmembrane region" description="Helical" evidence="1">
    <location>
        <begin position="62"/>
        <end position="80"/>
    </location>
</feature>
<organism evidence="3 4">
    <name type="scientific">Candidatus Protochlamydia amoebophila</name>
    <dbReference type="NCBI Taxonomy" id="362787"/>
    <lineage>
        <taxon>Bacteria</taxon>
        <taxon>Pseudomonadati</taxon>
        <taxon>Chlamydiota</taxon>
        <taxon>Chlamydiia</taxon>
        <taxon>Parachlamydiales</taxon>
        <taxon>Parachlamydiaceae</taxon>
        <taxon>Candidatus Protochlamydia</taxon>
    </lineage>
</organism>
<keyword evidence="1" id="KW-0472">Membrane</keyword>
<feature type="transmembrane region" description="Helical" evidence="1">
    <location>
        <begin position="304"/>
        <end position="326"/>
    </location>
</feature>
<dbReference type="PATRIC" id="fig|362787.3.peg.210"/>
<dbReference type="Proteomes" id="UP000031465">
    <property type="component" value="Unassembled WGS sequence"/>
</dbReference>
<accession>A0A0C1JSA7</accession>
<keyword evidence="1" id="KW-1133">Transmembrane helix</keyword>
<feature type="transmembrane region" description="Helical" evidence="1">
    <location>
        <begin position="21"/>
        <end position="42"/>
    </location>
</feature>
<dbReference type="InterPro" id="IPR050879">
    <property type="entry name" value="Acyltransferase_3"/>
</dbReference>
<feature type="transmembrane region" description="Helical" evidence="1">
    <location>
        <begin position="194"/>
        <end position="213"/>
    </location>
</feature>
<reference evidence="3 4" key="1">
    <citation type="journal article" date="2014" name="Mol. Biol. Evol.">
        <title>Massive expansion of Ubiquitination-related gene families within the Chlamydiae.</title>
        <authorList>
            <person name="Domman D."/>
            <person name="Collingro A."/>
            <person name="Lagkouvardos I."/>
            <person name="Gehre L."/>
            <person name="Weinmaier T."/>
            <person name="Rattei T."/>
            <person name="Subtil A."/>
            <person name="Horn M."/>
        </authorList>
    </citation>
    <scope>NUCLEOTIDE SEQUENCE [LARGE SCALE GENOMIC DNA]</scope>
    <source>
        <strain evidence="3 4">EI2</strain>
    </source>
</reference>
<name>A0A0C1JSA7_9BACT</name>
<feature type="transmembrane region" description="Helical" evidence="1">
    <location>
        <begin position="152"/>
        <end position="173"/>
    </location>
</feature>
<proteinExistence type="predicted"/>
<gene>
    <name evidence="3" type="ORF">DB44_AR00030</name>
</gene>
<dbReference type="GO" id="GO:0016747">
    <property type="term" value="F:acyltransferase activity, transferring groups other than amino-acyl groups"/>
    <property type="evidence" value="ECO:0007669"/>
    <property type="project" value="InterPro"/>
</dbReference>
<keyword evidence="1" id="KW-0812">Transmembrane</keyword>
<protein>
    <recommendedName>
        <fullName evidence="2">Acyltransferase 3 domain-containing protein</fullName>
    </recommendedName>
</protein>
<evidence type="ECO:0000256" key="1">
    <source>
        <dbReference type="SAM" id="Phobius"/>
    </source>
</evidence>
<dbReference type="PANTHER" id="PTHR23028">
    <property type="entry name" value="ACETYLTRANSFERASE"/>
    <property type="match status" value="1"/>
</dbReference>
<comment type="caution">
    <text evidence="3">The sequence shown here is derived from an EMBL/GenBank/DDBJ whole genome shotgun (WGS) entry which is preliminary data.</text>
</comment>
<feature type="domain" description="Acyltransferase 3" evidence="2">
    <location>
        <begin position="20"/>
        <end position="348"/>
    </location>
</feature>
<evidence type="ECO:0000313" key="4">
    <source>
        <dbReference type="Proteomes" id="UP000031465"/>
    </source>
</evidence>
<dbReference type="InterPro" id="IPR002656">
    <property type="entry name" value="Acyl_transf_3_dom"/>
</dbReference>
<feature type="transmembrane region" description="Helical" evidence="1">
    <location>
        <begin position="332"/>
        <end position="356"/>
    </location>
</feature>
<evidence type="ECO:0000259" key="2">
    <source>
        <dbReference type="Pfam" id="PF01757"/>
    </source>
</evidence>
<evidence type="ECO:0000313" key="3">
    <source>
        <dbReference type="EMBL" id="KIC74020.1"/>
    </source>
</evidence>
<dbReference type="AlphaFoldDB" id="A0A0C1JSA7"/>